<dbReference type="InterPro" id="IPR004358">
    <property type="entry name" value="Sig_transdc_His_kin-like_C"/>
</dbReference>
<evidence type="ECO:0000256" key="11">
    <source>
        <dbReference type="ARBA" id="ARBA00023012"/>
    </source>
</evidence>
<protein>
    <recommendedName>
        <fullName evidence="3">histidine kinase</fullName>
        <ecNumber evidence="3">2.7.13.3</ecNumber>
    </recommendedName>
</protein>
<feature type="transmembrane region" description="Helical" evidence="13">
    <location>
        <begin position="97"/>
        <end position="115"/>
    </location>
</feature>
<gene>
    <name evidence="15" type="ORF">C0630_16955</name>
</gene>
<keyword evidence="11" id="KW-0902">Two-component regulatory system</keyword>
<dbReference type="EMBL" id="PKUN01000027">
    <property type="protein sequence ID" value="PLX60211.1"/>
    <property type="molecule type" value="Genomic_DNA"/>
</dbReference>
<proteinExistence type="predicted"/>
<keyword evidence="5" id="KW-0808">Transferase</keyword>
<keyword evidence="9" id="KW-0067">ATP-binding</keyword>
<evidence type="ECO:0000256" key="5">
    <source>
        <dbReference type="ARBA" id="ARBA00022679"/>
    </source>
</evidence>
<dbReference type="InterPro" id="IPR036097">
    <property type="entry name" value="HisK_dim/P_sf"/>
</dbReference>
<dbReference type="STRING" id="1111735.GCA_000428045_03600"/>
<dbReference type="CDD" id="cd00075">
    <property type="entry name" value="HATPase"/>
    <property type="match status" value="1"/>
</dbReference>
<dbReference type="PANTHER" id="PTHR45569:SF1">
    <property type="entry name" value="SENSOR PROTEIN KDPD"/>
    <property type="match status" value="1"/>
</dbReference>
<dbReference type="GO" id="GO:0005524">
    <property type="term" value="F:ATP binding"/>
    <property type="evidence" value="ECO:0007669"/>
    <property type="project" value="UniProtKB-KW"/>
</dbReference>
<evidence type="ECO:0000256" key="10">
    <source>
        <dbReference type="ARBA" id="ARBA00022989"/>
    </source>
</evidence>
<dbReference type="Pfam" id="PF00512">
    <property type="entry name" value="HisKA"/>
    <property type="match status" value="1"/>
</dbReference>
<comment type="catalytic activity">
    <reaction evidence="1">
        <text>ATP + protein L-histidine = ADP + protein N-phospho-L-histidine.</text>
        <dbReference type="EC" id="2.7.13.3"/>
    </reaction>
</comment>
<evidence type="ECO:0000256" key="13">
    <source>
        <dbReference type="SAM" id="Phobius"/>
    </source>
</evidence>
<dbReference type="CDD" id="cd00082">
    <property type="entry name" value="HisKA"/>
    <property type="match status" value="1"/>
</dbReference>
<evidence type="ECO:0000256" key="12">
    <source>
        <dbReference type="ARBA" id="ARBA00023136"/>
    </source>
</evidence>
<evidence type="ECO:0000256" key="3">
    <source>
        <dbReference type="ARBA" id="ARBA00012438"/>
    </source>
</evidence>
<dbReference type="SMART" id="SM00388">
    <property type="entry name" value="HisKA"/>
    <property type="match status" value="1"/>
</dbReference>
<dbReference type="SUPFAM" id="SSF47384">
    <property type="entry name" value="Homodimeric domain of signal transducing histidine kinase"/>
    <property type="match status" value="1"/>
</dbReference>
<evidence type="ECO:0000256" key="7">
    <source>
        <dbReference type="ARBA" id="ARBA00022741"/>
    </source>
</evidence>
<dbReference type="Pfam" id="PF02518">
    <property type="entry name" value="HATPase_c"/>
    <property type="match status" value="1"/>
</dbReference>
<sequence length="504" mass="55832">MPTQIDTEQADQLFTAKPLAYAGAMVIVLISVSLAFLLHRLMPHANLSLLFLTGVLIISARTGLGPSLVASVLSFLAFNFFFTPPYYTFEVADDGDVATLIFFLLMAAITGNLAARMHQEMIKRRLSLQRISNLYEFSRHMSSAASTDDVLDTLVDHFTHSLNCPVAVYLPDNNGVPVLRTGTNLPVPLAATDIKQAWSVIASEPLMHDQWQLLPLITDQEPVGMLVMNSEQMDSEQLNLSRSLCQQAAIALHRTQLAEDLEQVRLVSETEQLRSALLSSVSHDLRTPLASIIGSTTSLLEYGESFSSKNRTELLETVVEEARRLDRHIQNLLDMTRLGQGKLNLRRDWVDLHDIISSAVERMRDRLKEWPLKITIGSDVPLLWVHGVLIEQALVNLLDNAVRFSPADGEITLTARYLDNQVEILLCDEGPGIPPEEREKIFDMFYTARQGDRGNLKGTGLGLAIVRGMIMAHGGMVTAQGRLNHHGTCMQILLPAGPPENSEA</sequence>
<dbReference type="SUPFAM" id="SSF55874">
    <property type="entry name" value="ATPase domain of HSP90 chaperone/DNA topoisomerase II/histidine kinase"/>
    <property type="match status" value="1"/>
</dbReference>
<dbReference type="Gene3D" id="3.30.450.40">
    <property type="match status" value="1"/>
</dbReference>
<dbReference type="Gene3D" id="3.30.565.10">
    <property type="entry name" value="Histidine kinase-like ATPase, C-terminal domain"/>
    <property type="match status" value="1"/>
</dbReference>
<feature type="domain" description="Histidine kinase" evidence="14">
    <location>
        <begin position="280"/>
        <end position="498"/>
    </location>
</feature>
<feature type="transmembrane region" description="Helical" evidence="13">
    <location>
        <begin position="20"/>
        <end position="38"/>
    </location>
</feature>
<accession>A0A2N6CSX6</accession>
<evidence type="ECO:0000313" key="15">
    <source>
        <dbReference type="EMBL" id="PLX60211.1"/>
    </source>
</evidence>
<dbReference type="InterPro" id="IPR003661">
    <property type="entry name" value="HisK_dim/P_dom"/>
</dbReference>
<dbReference type="PROSITE" id="PS50109">
    <property type="entry name" value="HIS_KIN"/>
    <property type="match status" value="1"/>
</dbReference>
<evidence type="ECO:0000256" key="1">
    <source>
        <dbReference type="ARBA" id="ARBA00000085"/>
    </source>
</evidence>
<evidence type="ECO:0000259" key="14">
    <source>
        <dbReference type="PROSITE" id="PS50109"/>
    </source>
</evidence>
<dbReference type="InterPro" id="IPR038318">
    <property type="entry name" value="KdpD_sf"/>
</dbReference>
<dbReference type="AlphaFoldDB" id="A0A2N6CSX6"/>
<comment type="subcellular location">
    <subcellularLocation>
        <location evidence="2">Membrane</location>
        <topology evidence="2">Multi-pass membrane protein</topology>
    </subcellularLocation>
</comment>
<dbReference type="Pfam" id="PF13493">
    <property type="entry name" value="DUF4118"/>
    <property type="match status" value="1"/>
</dbReference>
<dbReference type="InterPro" id="IPR005467">
    <property type="entry name" value="His_kinase_dom"/>
</dbReference>
<keyword evidence="12 13" id="KW-0472">Membrane</keyword>
<evidence type="ECO:0000256" key="6">
    <source>
        <dbReference type="ARBA" id="ARBA00022692"/>
    </source>
</evidence>
<evidence type="ECO:0000256" key="8">
    <source>
        <dbReference type="ARBA" id="ARBA00022777"/>
    </source>
</evidence>
<name>A0A2N6CSX6_9GAMM</name>
<comment type="caution">
    <text evidence="15">The sequence shown here is derived from an EMBL/GenBank/DDBJ whole genome shotgun (WGS) entry which is preliminary data.</text>
</comment>
<evidence type="ECO:0000313" key="16">
    <source>
        <dbReference type="Proteomes" id="UP000235015"/>
    </source>
</evidence>
<dbReference type="GO" id="GO:0005886">
    <property type="term" value="C:plasma membrane"/>
    <property type="evidence" value="ECO:0007669"/>
    <property type="project" value="TreeGrafter"/>
</dbReference>
<keyword evidence="6 13" id="KW-0812">Transmembrane</keyword>
<dbReference type="PRINTS" id="PR00344">
    <property type="entry name" value="BCTRLSENSOR"/>
</dbReference>
<dbReference type="Gene3D" id="1.10.287.130">
    <property type="match status" value="1"/>
</dbReference>
<dbReference type="InterPro" id="IPR029016">
    <property type="entry name" value="GAF-like_dom_sf"/>
</dbReference>
<dbReference type="SUPFAM" id="SSF55781">
    <property type="entry name" value="GAF domain-like"/>
    <property type="match status" value="1"/>
</dbReference>
<keyword evidence="10 13" id="KW-1133">Transmembrane helix</keyword>
<dbReference type="PANTHER" id="PTHR45569">
    <property type="entry name" value="SENSOR PROTEIN KDPD"/>
    <property type="match status" value="1"/>
</dbReference>
<evidence type="ECO:0000256" key="4">
    <source>
        <dbReference type="ARBA" id="ARBA00022553"/>
    </source>
</evidence>
<dbReference type="RefSeq" id="WP_273440708.1">
    <property type="nucleotide sequence ID" value="NZ_PKUN01000027.1"/>
</dbReference>
<dbReference type="Proteomes" id="UP000235015">
    <property type="component" value="Unassembled WGS sequence"/>
</dbReference>
<dbReference type="InterPro" id="IPR052023">
    <property type="entry name" value="Histidine_kinase_KdpD"/>
</dbReference>
<dbReference type="InterPro" id="IPR003594">
    <property type="entry name" value="HATPase_dom"/>
</dbReference>
<evidence type="ECO:0000256" key="2">
    <source>
        <dbReference type="ARBA" id="ARBA00004141"/>
    </source>
</evidence>
<keyword evidence="7" id="KW-0547">Nucleotide-binding</keyword>
<dbReference type="Gene3D" id="1.20.120.620">
    <property type="entry name" value="Backbone structure of the membrane domain of e. Coli histidine kinase receptor kdpd"/>
    <property type="match status" value="1"/>
</dbReference>
<dbReference type="InterPro" id="IPR025201">
    <property type="entry name" value="KdpD_TM"/>
</dbReference>
<keyword evidence="8 15" id="KW-0418">Kinase</keyword>
<keyword evidence="4" id="KW-0597">Phosphoprotein</keyword>
<dbReference type="GO" id="GO:0000155">
    <property type="term" value="F:phosphorelay sensor kinase activity"/>
    <property type="evidence" value="ECO:0007669"/>
    <property type="project" value="InterPro"/>
</dbReference>
<feature type="transmembrane region" description="Helical" evidence="13">
    <location>
        <begin position="50"/>
        <end position="77"/>
    </location>
</feature>
<organism evidence="15 16">
    <name type="scientific">Sedimenticola selenatireducens</name>
    <dbReference type="NCBI Taxonomy" id="191960"/>
    <lineage>
        <taxon>Bacteria</taxon>
        <taxon>Pseudomonadati</taxon>
        <taxon>Pseudomonadota</taxon>
        <taxon>Gammaproteobacteria</taxon>
        <taxon>Chromatiales</taxon>
        <taxon>Sedimenticolaceae</taxon>
        <taxon>Sedimenticola</taxon>
    </lineage>
</organism>
<reference evidence="15 16" key="1">
    <citation type="submission" date="2017-11" db="EMBL/GenBank/DDBJ databases">
        <title>Genome-resolved metagenomics identifies genetic mobility, metabolic interactions, and unexpected diversity in perchlorate-reducing communities.</title>
        <authorList>
            <person name="Barnum T.P."/>
            <person name="Figueroa I.A."/>
            <person name="Carlstrom C.I."/>
            <person name="Lucas L.N."/>
            <person name="Engelbrektson A.L."/>
            <person name="Coates J.D."/>
        </authorList>
    </citation>
    <scope>NUCLEOTIDE SEQUENCE [LARGE SCALE GENOMIC DNA]</scope>
    <source>
        <strain evidence="15">BM301</strain>
    </source>
</reference>
<dbReference type="SMART" id="SM00387">
    <property type="entry name" value="HATPase_c"/>
    <property type="match status" value="1"/>
</dbReference>
<dbReference type="InterPro" id="IPR036890">
    <property type="entry name" value="HATPase_C_sf"/>
</dbReference>
<evidence type="ECO:0000256" key="9">
    <source>
        <dbReference type="ARBA" id="ARBA00022840"/>
    </source>
</evidence>
<dbReference type="EC" id="2.7.13.3" evidence="3"/>